<keyword evidence="5 10" id="KW-0418">Kinase</keyword>
<dbReference type="PROSITE" id="PS00108">
    <property type="entry name" value="PROTEIN_KINASE_ST"/>
    <property type="match status" value="1"/>
</dbReference>
<keyword evidence="2" id="KW-0723">Serine/threonine-protein kinase</keyword>
<feature type="region of interest" description="Disordered" evidence="8">
    <location>
        <begin position="1"/>
        <end position="126"/>
    </location>
</feature>
<dbReference type="AlphaFoldDB" id="A0AAW2Z4F1"/>
<dbReference type="FunFam" id="1.10.510.10:FF:000078">
    <property type="entry name" value="Serine/threonine-protein kinase PRP4 homolog"/>
    <property type="match status" value="1"/>
</dbReference>
<dbReference type="PROSITE" id="PS50011">
    <property type="entry name" value="PROTEIN_KINASE_DOM"/>
    <property type="match status" value="1"/>
</dbReference>
<feature type="domain" description="Protein kinase" evidence="9">
    <location>
        <begin position="293"/>
        <end position="615"/>
    </location>
</feature>
<proteinExistence type="inferred from homology"/>
<keyword evidence="3" id="KW-0808">Transferase</keyword>
<comment type="similarity">
    <text evidence="7">Belongs to the protein kinase superfamily. CMGC Ser/Thr protein kinase family.</text>
</comment>
<dbReference type="SMART" id="SM00220">
    <property type="entry name" value="S_TKc"/>
    <property type="match status" value="1"/>
</dbReference>
<dbReference type="EMBL" id="JAOPGA020001024">
    <property type="protein sequence ID" value="KAL0484138.1"/>
    <property type="molecule type" value="Genomic_DNA"/>
</dbReference>
<dbReference type="EC" id="2.7.11.1" evidence="1"/>
<feature type="compositionally biased region" description="Basic residues" evidence="8">
    <location>
        <begin position="37"/>
        <end position="52"/>
    </location>
</feature>
<accession>A0AAW2Z4F1</accession>
<organism evidence="10 11">
    <name type="scientific">Acrasis kona</name>
    <dbReference type="NCBI Taxonomy" id="1008807"/>
    <lineage>
        <taxon>Eukaryota</taxon>
        <taxon>Discoba</taxon>
        <taxon>Heterolobosea</taxon>
        <taxon>Tetramitia</taxon>
        <taxon>Eutetramitia</taxon>
        <taxon>Acrasidae</taxon>
        <taxon>Acrasis</taxon>
    </lineage>
</organism>
<dbReference type="InterPro" id="IPR011009">
    <property type="entry name" value="Kinase-like_dom_sf"/>
</dbReference>
<comment type="caution">
    <text evidence="10">The sequence shown here is derived from an EMBL/GenBank/DDBJ whole genome shotgun (WGS) entry which is preliminary data.</text>
</comment>
<dbReference type="Gene3D" id="3.30.200.20">
    <property type="entry name" value="Phosphorylase Kinase, domain 1"/>
    <property type="match status" value="1"/>
</dbReference>
<evidence type="ECO:0000259" key="9">
    <source>
        <dbReference type="PROSITE" id="PS50011"/>
    </source>
</evidence>
<dbReference type="Proteomes" id="UP001431209">
    <property type="component" value="Unassembled WGS sequence"/>
</dbReference>
<feature type="compositionally biased region" description="Basic and acidic residues" evidence="8">
    <location>
        <begin position="71"/>
        <end position="107"/>
    </location>
</feature>
<evidence type="ECO:0000256" key="3">
    <source>
        <dbReference type="ARBA" id="ARBA00022679"/>
    </source>
</evidence>
<gene>
    <name evidence="10" type="ORF">AKO1_004915</name>
</gene>
<feature type="region of interest" description="Disordered" evidence="8">
    <location>
        <begin position="159"/>
        <end position="195"/>
    </location>
</feature>
<keyword evidence="11" id="KW-1185">Reference proteome</keyword>
<evidence type="ECO:0000313" key="11">
    <source>
        <dbReference type="Proteomes" id="UP001431209"/>
    </source>
</evidence>
<protein>
    <recommendedName>
        <fullName evidence="1">non-specific serine/threonine protein kinase</fullName>
        <ecNumber evidence="1">2.7.11.1</ecNumber>
    </recommendedName>
</protein>
<evidence type="ECO:0000256" key="6">
    <source>
        <dbReference type="ARBA" id="ARBA00022840"/>
    </source>
</evidence>
<dbReference type="InterPro" id="IPR000719">
    <property type="entry name" value="Prot_kinase_dom"/>
</dbReference>
<dbReference type="PANTHER" id="PTHR24058">
    <property type="entry name" value="DUAL SPECIFICITY PROTEIN KINASE"/>
    <property type="match status" value="1"/>
</dbReference>
<keyword evidence="6" id="KW-0067">ATP-binding</keyword>
<evidence type="ECO:0000256" key="4">
    <source>
        <dbReference type="ARBA" id="ARBA00022741"/>
    </source>
</evidence>
<dbReference type="GO" id="GO:0005524">
    <property type="term" value="F:ATP binding"/>
    <property type="evidence" value="ECO:0007669"/>
    <property type="project" value="UniProtKB-KW"/>
</dbReference>
<dbReference type="GO" id="GO:0004674">
    <property type="term" value="F:protein serine/threonine kinase activity"/>
    <property type="evidence" value="ECO:0007669"/>
    <property type="project" value="UniProtKB-KW"/>
</dbReference>
<feature type="compositionally biased region" description="Basic and acidic residues" evidence="8">
    <location>
        <begin position="1"/>
        <end position="36"/>
    </location>
</feature>
<evidence type="ECO:0000256" key="1">
    <source>
        <dbReference type="ARBA" id="ARBA00012513"/>
    </source>
</evidence>
<reference evidence="10 11" key="1">
    <citation type="submission" date="2024-03" db="EMBL/GenBank/DDBJ databases">
        <title>The Acrasis kona genome and developmental transcriptomes reveal deep origins of eukaryotic multicellular pathways.</title>
        <authorList>
            <person name="Sheikh S."/>
            <person name="Fu C.-J."/>
            <person name="Brown M.W."/>
            <person name="Baldauf S.L."/>
        </authorList>
    </citation>
    <scope>NUCLEOTIDE SEQUENCE [LARGE SCALE GENOMIC DNA]</scope>
    <source>
        <strain evidence="10 11">ATCC MYA-3509</strain>
    </source>
</reference>
<evidence type="ECO:0000256" key="7">
    <source>
        <dbReference type="ARBA" id="ARBA00023596"/>
    </source>
</evidence>
<keyword evidence="4" id="KW-0547">Nucleotide-binding</keyword>
<dbReference type="SUPFAM" id="SSF56112">
    <property type="entry name" value="Protein kinase-like (PK-like)"/>
    <property type="match status" value="1"/>
</dbReference>
<evidence type="ECO:0000313" key="10">
    <source>
        <dbReference type="EMBL" id="KAL0484138.1"/>
    </source>
</evidence>
<evidence type="ECO:0000256" key="2">
    <source>
        <dbReference type="ARBA" id="ARBA00022527"/>
    </source>
</evidence>
<dbReference type="Gene3D" id="1.10.510.10">
    <property type="entry name" value="Transferase(Phosphotransferase) domain 1"/>
    <property type="match status" value="1"/>
</dbReference>
<feature type="region of interest" description="Disordered" evidence="8">
    <location>
        <begin position="209"/>
        <end position="235"/>
    </location>
</feature>
<dbReference type="Pfam" id="PF00069">
    <property type="entry name" value="Pkinase"/>
    <property type="match status" value="1"/>
</dbReference>
<evidence type="ECO:0000256" key="5">
    <source>
        <dbReference type="ARBA" id="ARBA00022777"/>
    </source>
</evidence>
<sequence length="617" mass="72188">MSYRSKRSDDRGDDRRGDDRRSDYKRDYRRDRDEGRRSRKSRSPSPIRKRSRNHYEDNYSHNSRNSKHNTKRDEIPNRDEKSSRGEKPKKEEKPVSSKNKKPTEEPIPKPTPTPTPVVNQIDEEEQYKKRIEEQLLNLTTNEEEQIKIDREKRRQRLLQTSNIQEQQSIQDQPIQPIQEQQQPVKEQDETAKASDQERNNFLHQLELERNKAEANQQPSIPIQDENQKDEEQEDDEFDMFSDKELPTVTSALHGPQLSAHQLQQSDHPNLSANWNDEEGYYCFRTGEILQERFRVLGFHGKGVFGSVLKAADIHNEEQLVAIKVLRNNEWMKKSGLKEIELLQKLNASDIDNNCHCVTFKTHFQFRNHLCLVFESLDLDLRNILKKYGREQGRQVGISMQAVLLYAKQLFTALLHLKKNHILHADIKPDNILVNEKRNSVKLCDFGSGSDISDNAITPYLVSRFYRAPEIVLGMKYDYGIDIWSIGCSLFELFTGEILFASRDNNDLLYKVQQVKGSFNQKMLKKCTFREKHFDGNGDFMYRQVDVVTGNYMIRRMTGVPRTRDIKSLLFDANMDGEQGDTRRRIIQFADLLEKCLTLDPAKRITVQDALEHDFLKV</sequence>
<dbReference type="InterPro" id="IPR008271">
    <property type="entry name" value="Ser/Thr_kinase_AS"/>
</dbReference>
<feature type="compositionally biased region" description="Basic and acidic residues" evidence="8">
    <location>
        <begin position="185"/>
        <end position="195"/>
    </location>
</feature>
<dbReference type="PANTHER" id="PTHR24058:SF103">
    <property type="entry name" value="SERINE_THREONINE-PROTEIN KINASE PRP4 HOMOLOG"/>
    <property type="match status" value="1"/>
</dbReference>
<evidence type="ECO:0000256" key="8">
    <source>
        <dbReference type="SAM" id="MobiDB-lite"/>
    </source>
</evidence>
<name>A0AAW2Z4F1_9EUKA</name>
<dbReference type="InterPro" id="IPR050494">
    <property type="entry name" value="Ser_Thr_dual-spec_kinase"/>
</dbReference>
<feature type="compositionally biased region" description="Low complexity" evidence="8">
    <location>
        <begin position="163"/>
        <end position="184"/>
    </location>
</feature>